<proteinExistence type="predicted"/>
<dbReference type="RefSeq" id="WP_144898303.1">
    <property type="nucleotide sequence ID" value="NZ_VLKN01000002.1"/>
</dbReference>
<dbReference type="AlphaFoldDB" id="A0A562LAC3"/>
<gene>
    <name evidence="2" type="ORF">IP90_00750</name>
</gene>
<evidence type="ECO:0000313" key="2">
    <source>
        <dbReference type="EMBL" id="TWI04617.1"/>
    </source>
</evidence>
<feature type="coiled-coil region" evidence="1">
    <location>
        <begin position="74"/>
        <end position="108"/>
    </location>
</feature>
<reference evidence="2 3" key="1">
    <citation type="journal article" date="2015" name="Stand. Genomic Sci.">
        <title>Genomic Encyclopedia of Bacterial and Archaeal Type Strains, Phase III: the genomes of soil and plant-associated and newly described type strains.</title>
        <authorList>
            <person name="Whitman W.B."/>
            <person name="Woyke T."/>
            <person name="Klenk H.P."/>
            <person name="Zhou Y."/>
            <person name="Lilburn T.G."/>
            <person name="Beck B.J."/>
            <person name="De Vos P."/>
            <person name="Vandamme P."/>
            <person name="Eisen J.A."/>
            <person name="Garrity G."/>
            <person name="Hugenholtz P."/>
            <person name="Kyrpides N.C."/>
        </authorList>
    </citation>
    <scope>NUCLEOTIDE SEQUENCE [LARGE SCALE GENOMIC DNA]</scope>
    <source>
        <strain evidence="2 3">CGMCC 1.10821</strain>
    </source>
</reference>
<keyword evidence="1" id="KW-0175">Coiled coil</keyword>
<keyword evidence="3" id="KW-1185">Reference proteome</keyword>
<evidence type="ECO:0000256" key="1">
    <source>
        <dbReference type="SAM" id="Coils"/>
    </source>
</evidence>
<dbReference type="EMBL" id="VLKN01000002">
    <property type="protein sequence ID" value="TWI04617.1"/>
    <property type="molecule type" value="Genomic_DNA"/>
</dbReference>
<sequence>MDTSYTVSVLPESRLQSLDAELASMEVILNLLRYADGDKRGVIPWCEHITPVLCRQVLAALELFGSELSRDFGVEEVRETMEAEIRVMRLLQAQHERLQRLLALTEEVAGAVGSDVMVMAMALHDELADAGRAGGITAFNRLAD</sequence>
<evidence type="ECO:0000313" key="3">
    <source>
        <dbReference type="Proteomes" id="UP000315167"/>
    </source>
</evidence>
<dbReference type="OrthoDB" id="6057900at2"/>
<name>A0A562LAC3_9GAMM</name>
<dbReference type="Proteomes" id="UP000315167">
    <property type="component" value="Unassembled WGS sequence"/>
</dbReference>
<comment type="caution">
    <text evidence="2">The sequence shown here is derived from an EMBL/GenBank/DDBJ whole genome shotgun (WGS) entry which is preliminary data.</text>
</comment>
<protein>
    <submittedName>
        <fullName evidence="2">Uncharacterized protein</fullName>
    </submittedName>
</protein>
<organism evidence="2 3">
    <name type="scientific">Luteimonas cucumeris</name>
    <dbReference type="NCBI Taxonomy" id="985012"/>
    <lineage>
        <taxon>Bacteria</taxon>
        <taxon>Pseudomonadati</taxon>
        <taxon>Pseudomonadota</taxon>
        <taxon>Gammaproteobacteria</taxon>
        <taxon>Lysobacterales</taxon>
        <taxon>Lysobacteraceae</taxon>
        <taxon>Luteimonas</taxon>
    </lineage>
</organism>
<accession>A0A562LAC3</accession>